<dbReference type="SUPFAM" id="SSF52266">
    <property type="entry name" value="SGNH hydrolase"/>
    <property type="match status" value="1"/>
</dbReference>
<dbReference type="PANTHER" id="PTHR34407:SF1">
    <property type="entry name" value="SGNH HYDROLASE-TYPE ESTERASE DOMAIN-CONTAINING PROTEIN"/>
    <property type="match status" value="1"/>
</dbReference>
<evidence type="ECO:0000313" key="2">
    <source>
        <dbReference type="Proteomes" id="UP000225706"/>
    </source>
</evidence>
<accession>A0A2B4RGQ3</accession>
<dbReference type="Gene3D" id="3.40.50.1110">
    <property type="entry name" value="SGNH hydrolase"/>
    <property type="match status" value="1"/>
</dbReference>
<reference evidence="2" key="1">
    <citation type="journal article" date="2017" name="bioRxiv">
        <title>Comparative analysis of the genomes of Stylophora pistillata and Acropora digitifera provides evidence for extensive differences between species of corals.</title>
        <authorList>
            <person name="Voolstra C.R."/>
            <person name="Li Y."/>
            <person name="Liew Y.J."/>
            <person name="Baumgarten S."/>
            <person name="Zoccola D."/>
            <person name="Flot J.-F."/>
            <person name="Tambutte S."/>
            <person name="Allemand D."/>
            <person name="Aranda M."/>
        </authorList>
    </citation>
    <scope>NUCLEOTIDE SEQUENCE [LARGE SCALE GENOMIC DNA]</scope>
</reference>
<dbReference type="Proteomes" id="UP000225706">
    <property type="component" value="Unassembled WGS sequence"/>
</dbReference>
<dbReference type="InterPro" id="IPR036514">
    <property type="entry name" value="SGNH_hydro_sf"/>
</dbReference>
<dbReference type="EMBL" id="LSMT01000636">
    <property type="protein sequence ID" value="PFX15558.1"/>
    <property type="molecule type" value="Genomic_DNA"/>
</dbReference>
<organism evidence="1 2">
    <name type="scientific">Stylophora pistillata</name>
    <name type="common">Smooth cauliflower coral</name>
    <dbReference type="NCBI Taxonomy" id="50429"/>
    <lineage>
        <taxon>Eukaryota</taxon>
        <taxon>Metazoa</taxon>
        <taxon>Cnidaria</taxon>
        <taxon>Anthozoa</taxon>
        <taxon>Hexacorallia</taxon>
        <taxon>Scleractinia</taxon>
        <taxon>Astrocoeniina</taxon>
        <taxon>Pocilloporidae</taxon>
        <taxon>Stylophora</taxon>
    </lineage>
</organism>
<gene>
    <name evidence="1" type="ORF">AWC38_SpisGene20218</name>
</gene>
<evidence type="ECO:0000313" key="1">
    <source>
        <dbReference type="EMBL" id="PFX15558.1"/>
    </source>
</evidence>
<proteinExistence type="predicted"/>
<dbReference type="OrthoDB" id="5949918at2759"/>
<name>A0A2B4RGQ3_STYPI</name>
<sequence>MPTANRNTEASRRVSGDSKQNHILRITMYQFLVKEGSVRIPIALRCGSVIFDGGDDDDMCLQTRESRRSWEKAFCSEILVLVITHFDENLQNTSRLLMEDERLEASHLKNLVGILNRGYNPSLAWVTQEPFAFWQDKDLYKSINDLSITEDDISKAIQMNDTIDPCRVTTLTNKIFRGEPIKMIVIGGSNSAGGGVENHRRLYHQLFSQWWERTISPTTGSKLTVENMSLGGTGSDFFTFCLQNFISTDDEPDLVFIELSVNDYGCIYGATAQPMELLTRRVLSLKSFPLVLYVSLVDLVKKGASLSSIKNPRCHNLEDLGQGELATHYGITLLSWRDILCPVNPANGIRKAFIRPGMVNDDHLHIDIKGHAQVALIQIRYFQSILLRTSQQLFCERSSLKDPLFASSSMLVTNPRCWASTNPRWGKSNVHQSLDVKVNKKRRFSELPLKSIKAKMGSPSDRRTDAFGGWVSLRQGSFIEFSFQVPPKKWSVGIVLRRMRQNSGRLLLWLDKDKKNAVGIIGRAFGSVHFQTRVYFVAPQVSQGRHNISLESQGNKAISVLINGIVLGPAGIDEFEGYKPTGTLEKVWSLEDYKKFRI</sequence>
<comment type="caution">
    <text evidence="1">The sequence shown here is derived from an EMBL/GenBank/DDBJ whole genome shotgun (WGS) entry which is preliminary data.</text>
</comment>
<dbReference type="CDD" id="cd00229">
    <property type="entry name" value="SGNH_hydrolase"/>
    <property type="match status" value="1"/>
</dbReference>
<dbReference type="PANTHER" id="PTHR34407">
    <property type="entry name" value="EXPRESSED PROTEIN"/>
    <property type="match status" value="1"/>
</dbReference>
<keyword evidence="2" id="KW-1185">Reference proteome</keyword>
<dbReference type="AlphaFoldDB" id="A0A2B4RGQ3"/>
<evidence type="ECO:0008006" key="3">
    <source>
        <dbReference type="Google" id="ProtNLM"/>
    </source>
</evidence>
<protein>
    <recommendedName>
        <fullName evidence="3">SGNH hydrolase-type esterase domain-containing protein</fullName>
    </recommendedName>
</protein>